<evidence type="ECO:0000313" key="2">
    <source>
        <dbReference type="Proteomes" id="UP000298652"/>
    </source>
</evidence>
<proteinExistence type="predicted"/>
<protein>
    <recommendedName>
        <fullName evidence="3">Reverse transcriptase zinc-binding domain-containing protein</fullName>
    </recommendedName>
</protein>
<name>A0A4U6VZN5_SETVI</name>
<dbReference type="Proteomes" id="UP000298652">
    <property type="component" value="Chromosome 2"/>
</dbReference>
<gene>
    <name evidence="1" type="ORF">SEVIR_2G245400v2</name>
</gene>
<evidence type="ECO:0008006" key="3">
    <source>
        <dbReference type="Google" id="ProtNLM"/>
    </source>
</evidence>
<dbReference type="AlphaFoldDB" id="A0A4U6VZN5"/>
<dbReference type="EMBL" id="CM016553">
    <property type="protein sequence ID" value="TKW33559.1"/>
    <property type="molecule type" value="Genomic_DNA"/>
</dbReference>
<sequence>MQLPCYTCVLCQNNIEELVLHIFLYCPFSKHCWNLIGLQVDDNMIGYQTLESFKLQLAQPFFMEVIVIMSWIATIQRCKGIFREEFSRVIYRAKAKYHPTISSWFQFVL</sequence>
<dbReference type="Gramene" id="TKW33559">
    <property type="protein sequence ID" value="TKW33559"/>
    <property type="gene ID" value="SEVIR_2G245400v2"/>
</dbReference>
<organism evidence="1 2">
    <name type="scientific">Setaria viridis</name>
    <name type="common">Green bristlegrass</name>
    <name type="synonym">Setaria italica subsp. viridis</name>
    <dbReference type="NCBI Taxonomy" id="4556"/>
    <lineage>
        <taxon>Eukaryota</taxon>
        <taxon>Viridiplantae</taxon>
        <taxon>Streptophyta</taxon>
        <taxon>Embryophyta</taxon>
        <taxon>Tracheophyta</taxon>
        <taxon>Spermatophyta</taxon>
        <taxon>Magnoliopsida</taxon>
        <taxon>Liliopsida</taxon>
        <taxon>Poales</taxon>
        <taxon>Poaceae</taxon>
        <taxon>PACMAD clade</taxon>
        <taxon>Panicoideae</taxon>
        <taxon>Panicodae</taxon>
        <taxon>Paniceae</taxon>
        <taxon>Cenchrinae</taxon>
        <taxon>Setaria</taxon>
    </lineage>
</organism>
<keyword evidence="2" id="KW-1185">Reference proteome</keyword>
<evidence type="ECO:0000313" key="1">
    <source>
        <dbReference type="EMBL" id="TKW33559.1"/>
    </source>
</evidence>
<reference evidence="1" key="1">
    <citation type="submission" date="2019-03" db="EMBL/GenBank/DDBJ databases">
        <title>WGS assembly of Setaria viridis.</title>
        <authorList>
            <person name="Huang P."/>
            <person name="Jenkins J."/>
            <person name="Grimwood J."/>
            <person name="Barry K."/>
            <person name="Healey A."/>
            <person name="Mamidi S."/>
            <person name="Sreedasyam A."/>
            <person name="Shu S."/>
            <person name="Feldman M."/>
            <person name="Wu J."/>
            <person name="Yu Y."/>
            <person name="Chen C."/>
            <person name="Johnson J."/>
            <person name="Rokhsar D."/>
            <person name="Baxter I."/>
            <person name="Schmutz J."/>
            <person name="Brutnell T."/>
            <person name="Kellogg E."/>
        </authorList>
    </citation>
    <scope>NUCLEOTIDE SEQUENCE [LARGE SCALE GENOMIC DNA]</scope>
</reference>
<accession>A0A4U6VZN5</accession>